<proteinExistence type="inferred from homology"/>
<dbReference type="Pfam" id="PF03873">
    <property type="entry name" value="RseA_C"/>
    <property type="match status" value="1"/>
</dbReference>
<evidence type="ECO:0000256" key="4">
    <source>
        <dbReference type="ARBA" id="ARBA00022519"/>
    </source>
</evidence>
<dbReference type="AlphaFoldDB" id="A0A4P8YQN2"/>
<dbReference type="FunFam" id="1.20.5.3960:FF:000001">
    <property type="entry name" value="Anti-sigma-E factor RseA"/>
    <property type="match status" value="1"/>
</dbReference>
<dbReference type="InterPro" id="IPR026279">
    <property type="entry name" value="RseA"/>
</dbReference>
<dbReference type="InterPro" id="IPR005573">
    <property type="entry name" value="Anti-sigma_E_RseA_C"/>
</dbReference>
<evidence type="ECO:0000256" key="6">
    <source>
        <dbReference type="ARBA" id="ARBA00022968"/>
    </source>
</evidence>
<evidence type="ECO:0000256" key="8">
    <source>
        <dbReference type="ARBA" id="ARBA00023136"/>
    </source>
</evidence>
<organism evidence="17 18">
    <name type="scientific">Jejubacter calystegiae</name>
    <dbReference type="NCBI Taxonomy" id="2579935"/>
    <lineage>
        <taxon>Bacteria</taxon>
        <taxon>Pseudomonadati</taxon>
        <taxon>Pseudomonadota</taxon>
        <taxon>Gammaproteobacteria</taxon>
        <taxon>Enterobacterales</taxon>
        <taxon>Enterobacteriaceae</taxon>
        <taxon>Jejubacter</taxon>
    </lineage>
</organism>
<keyword evidence="18" id="KW-1185">Reference proteome</keyword>
<dbReference type="SUPFAM" id="SSF89069">
    <property type="entry name" value="N-terminal, cytoplasmic domain of anti-sigmaE factor RseA"/>
    <property type="match status" value="1"/>
</dbReference>
<dbReference type="Gene3D" id="1.20.5.3960">
    <property type="match status" value="1"/>
</dbReference>
<name>A0A4P8YQN2_9ENTR</name>
<feature type="region of interest" description="Disordered" evidence="14">
    <location>
        <begin position="124"/>
        <end position="173"/>
    </location>
</feature>
<evidence type="ECO:0000259" key="15">
    <source>
        <dbReference type="Pfam" id="PF03872"/>
    </source>
</evidence>
<comment type="subcellular location">
    <subcellularLocation>
        <location evidence="1">Cell inner membrane</location>
        <topology evidence="1">Single-pass type II membrane protein</topology>
    </subcellularLocation>
</comment>
<gene>
    <name evidence="17" type="primary">rseA</name>
    <name evidence="17" type="ORF">FEM41_23755</name>
</gene>
<dbReference type="InterPro" id="IPR052383">
    <property type="entry name" value="Anti-sigma-E_RseA-like"/>
</dbReference>
<keyword evidence="7" id="KW-1133">Transmembrane helix</keyword>
<evidence type="ECO:0000256" key="3">
    <source>
        <dbReference type="ARBA" id="ARBA00022475"/>
    </source>
</evidence>
<evidence type="ECO:0000256" key="10">
    <source>
        <dbReference type="ARBA" id="ARBA00075703"/>
    </source>
</evidence>
<keyword evidence="6" id="KW-0735">Signal-anchor</keyword>
<evidence type="ECO:0000256" key="13">
    <source>
        <dbReference type="PIRNR" id="PIRNR016938"/>
    </source>
</evidence>
<evidence type="ECO:0000256" key="11">
    <source>
        <dbReference type="ARBA" id="ARBA00078210"/>
    </source>
</evidence>
<dbReference type="KEGG" id="izh:FEM41_23755"/>
<reference evidence="17 18" key="1">
    <citation type="submission" date="2019-05" db="EMBL/GenBank/DDBJ databases">
        <title>Complete genome sequence of Izhakiella calystegiae KSNA2, an endophyte isolated from beach morning glory (Calystegia soldanella).</title>
        <authorList>
            <person name="Jiang L."/>
            <person name="Jeong J.C."/>
            <person name="Kim C.Y."/>
            <person name="Kim D.H."/>
            <person name="Kim S.W."/>
            <person name="Lee j."/>
        </authorList>
    </citation>
    <scope>NUCLEOTIDE SEQUENCE [LARGE SCALE GENOMIC DNA]</scope>
    <source>
        <strain evidence="17 18">KSNA2</strain>
    </source>
</reference>
<dbReference type="PANTHER" id="PTHR38104">
    <property type="match status" value="1"/>
</dbReference>
<comment type="function">
    <text evidence="13">An anti-sigma factor for extracytoplasmic function (ECF) sigma factor sigma-E (RpoE). ECF sigma factors are held in an inactive form by an anti-sigma factor until released by regulated intramembrane proteolysis (RIP). RIP occurs when an extracytoplasmic signal triggers a concerted proteolytic cascade to transmit information and elicit cellular responses. The membrane-spanning regulatory substrate protein is first cut periplasmically (site-1 protease, S1P, DegS), then within the membrane itself (site-2 protease, S2P, RseP), while cytoplasmic proteases finish degrading the anti-sigma factor, liberating sigma-E.</text>
</comment>
<keyword evidence="4 13" id="KW-0997">Cell inner membrane</keyword>
<evidence type="ECO:0000256" key="12">
    <source>
        <dbReference type="ARBA" id="ARBA00078749"/>
    </source>
</evidence>
<keyword evidence="5" id="KW-0812">Transmembrane</keyword>
<dbReference type="InterPro" id="IPR036147">
    <property type="entry name" value="Anti-sigma_E_RseA_N_sf"/>
</dbReference>
<evidence type="ECO:0000256" key="14">
    <source>
        <dbReference type="SAM" id="MobiDB-lite"/>
    </source>
</evidence>
<evidence type="ECO:0000256" key="2">
    <source>
        <dbReference type="ARBA" id="ARBA00005837"/>
    </source>
</evidence>
<dbReference type="PIRSF" id="PIRSF016938">
    <property type="entry name" value="RseA"/>
    <property type="match status" value="1"/>
</dbReference>
<dbReference type="PANTHER" id="PTHR38104:SF1">
    <property type="entry name" value="ANTI-SIGMA-E FACTOR RSEA"/>
    <property type="match status" value="1"/>
</dbReference>
<evidence type="ECO:0000256" key="9">
    <source>
        <dbReference type="ARBA" id="ARBA00069293"/>
    </source>
</evidence>
<dbReference type="CDD" id="cd16328">
    <property type="entry name" value="RseA_N"/>
    <property type="match status" value="1"/>
</dbReference>
<dbReference type="OrthoDB" id="6194196at2"/>
<dbReference type="EMBL" id="CP040428">
    <property type="protein sequence ID" value="QCT22446.1"/>
    <property type="molecule type" value="Genomic_DNA"/>
</dbReference>
<sequence>MQKEQLSALMDGETLDSELLNNISGDERLQETWQSYHLIRDTMRGDTSKDILNIDISAGVMAAIANEPVRRAAPAIEESQPAPHQWQKMPFWKKMRPWASHITQIGVAACVSLAVIVGVQQYNSPEASGDGQPESPAFNTLPMMGKASPVSLGVPSGNEVSNQGGQQQQLQEQRRRINAMLQDYELQRRLHAEQLHFDQSQNQQAALQVPGNQSLGSQSQ</sequence>
<dbReference type="GO" id="GO:0005886">
    <property type="term" value="C:plasma membrane"/>
    <property type="evidence" value="ECO:0007669"/>
    <property type="project" value="UniProtKB-SubCell"/>
</dbReference>
<comment type="similarity">
    <text evidence="2 13">Belongs to the RseA family.</text>
</comment>
<feature type="region of interest" description="Disordered" evidence="14">
    <location>
        <begin position="195"/>
        <end position="220"/>
    </location>
</feature>
<evidence type="ECO:0000313" key="18">
    <source>
        <dbReference type="Proteomes" id="UP000302163"/>
    </source>
</evidence>
<feature type="compositionally biased region" description="Polar residues" evidence="14">
    <location>
        <begin position="197"/>
        <end position="220"/>
    </location>
</feature>
<dbReference type="Pfam" id="PF03872">
    <property type="entry name" value="RseA_N"/>
    <property type="match status" value="1"/>
</dbReference>
<evidence type="ECO:0000256" key="1">
    <source>
        <dbReference type="ARBA" id="ARBA00004249"/>
    </source>
</evidence>
<dbReference type="Gene3D" id="1.10.10.880">
    <property type="entry name" value="Anti sigma-E protein RseA, N-terminal domain"/>
    <property type="match status" value="1"/>
</dbReference>
<dbReference type="Proteomes" id="UP000302163">
    <property type="component" value="Chromosome"/>
</dbReference>
<feature type="domain" description="Anti sigma-E protein RseA C-terminal" evidence="16">
    <location>
        <begin position="134"/>
        <end position="190"/>
    </location>
</feature>
<accession>A0A4P8YQN2</accession>
<evidence type="ECO:0000313" key="17">
    <source>
        <dbReference type="EMBL" id="QCT22446.1"/>
    </source>
</evidence>
<dbReference type="RefSeq" id="WP_138098955.1">
    <property type="nucleotide sequence ID" value="NZ_CP040428.1"/>
</dbReference>
<keyword evidence="3 13" id="KW-1003">Cell membrane</keyword>
<evidence type="ECO:0000256" key="5">
    <source>
        <dbReference type="ARBA" id="ARBA00022692"/>
    </source>
</evidence>
<feature type="domain" description="Anti sigma-E protein RseA N-terminal" evidence="15">
    <location>
        <begin position="1"/>
        <end position="88"/>
    </location>
</feature>
<comment type="subunit">
    <text evidence="13">Interacts 1:1 with ECF RNA polymerase sigma-E (RpoE); this inhibits the interaction of sigma-E with the RNA polymerase catalytic core and leads to a decreased expression of sigma-E-regulated genes. Interacts with RseB.</text>
</comment>
<dbReference type="NCBIfam" id="NF008116">
    <property type="entry name" value="PRK10863.1"/>
    <property type="match status" value="1"/>
</dbReference>
<keyword evidence="8 13" id="KW-0472">Membrane</keyword>
<dbReference type="InterPro" id="IPR005572">
    <property type="entry name" value="Anti-sigma_E_RseA_N"/>
</dbReference>
<protein>
    <recommendedName>
        <fullName evidence="9 13">Anti-sigma-E factor RseA</fullName>
    </recommendedName>
    <alternativeName>
        <fullName evidence="10 13">Regulator of SigE</fullName>
    </alternativeName>
    <alternativeName>
        <fullName evidence="12 13">Sigma-E anti-sigma factor RseA</fullName>
    </alternativeName>
    <alternativeName>
        <fullName evidence="11 13">Sigma-E factor negative regulatory protein</fullName>
    </alternativeName>
</protein>
<evidence type="ECO:0000259" key="16">
    <source>
        <dbReference type="Pfam" id="PF03873"/>
    </source>
</evidence>
<evidence type="ECO:0000256" key="7">
    <source>
        <dbReference type="ARBA" id="ARBA00022989"/>
    </source>
</evidence>
<dbReference type="GO" id="GO:0016989">
    <property type="term" value="F:sigma factor antagonist activity"/>
    <property type="evidence" value="ECO:0007669"/>
    <property type="project" value="InterPro"/>
</dbReference>